<dbReference type="GO" id="GO:0051301">
    <property type="term" value="P:cell division"/>
    <property type="evidence" value="ECO:0007669"/>
    <property type="project" value="UniProtKB-KW"/>
</dbReference>
<keyword evidence="8" id="KW-0131">Cell cycle</keyword>
<gene>
    <name evidence="8" type="ORF">QO016_004121</name>
</gene>
<dbReference type="Pfam" id="PF03717">
    <property type="entry name" value="PBP_dimer"/>
    <property type="match status" value="1"/>
</dbReference>
<keyword evidence="2" id="KW-0121">Carboxypeptidase</keyword>
<dbReference type="SUPFAM" id="SSF56601">
    <property type="entry name" value="beta-lactamase/transpeptidase-like"/>
    <property type="match status" value="1"/>
</dbReference>
<dbReference type="PANTHER" id="PTHR30627">
    <property type="entry name" value="PEPTIDOGLYCAN D,D-TRANSPEPTIDASE"/>
    <property type="match status" value="1"/>
</dbReference>
<feature type="domain" description="Penicillin-binding protein transpeptidase" evidence="6">
    <location>
        <begin position="307"/>
        <end position="595"/>
    </location>
</feature>
<keyword evidence="5" id="KW-1133">Transmembrane helix</keyword>
<dbReference type="Gene3D" id="3.90.1310.10">
    <property type="entry name" value="Penicillin-binding protein 2a (Domain 2)"/>
    <property type="match status" value="1"/>
</dbReference>
<evidence type="ECO:0000313" key="9">
    <source>
        <dbReference type="Proteomes" id="UP001236369"/>
    </source>
</evidence>
<keyword evidence="9" id="KW-1185">Reference proteome</keyword>
<keyword evidence="3 5" id="KW-0472">Membrane</keyword>
<feature type="region of interest" description="Disordered" evidence="4">
    <location>
        <begin position="1"/>
        <end position="47"/>
    </location>
</feature>
<evidence type="ECO:0000256" key="5">
    <source>
        <dbReference type="SAM" id="Phobius"/>
    </source>
</evidence>
<evidence type="ECO:0000259" key="6">
    <source>
        <dbReference type="Pfam" id="PF00905"/>
    </source>
</evidence>
<protein>
    <submittedName>
        <fullName evidence="8">Cell division protein FtsI (Penicillin-binding protein 3)</fullName>
    </submittedName>
</protein>
<dbReference type="SUPFAM" id="SSF56519">
    <property type="entry name" value="Penicillin binding protein dimerisation domain"/>
    <property type="match status" value="1"/>
</dbReference>
<dbReference type="InterPro" id="IPR001460">
    <property type="entry name" value="PCN-bd_Tpept"/>
</dbReference>
<dbReference type="Gene3D" id="3.30.450.330">
    <property type="match status" value="1"/>
</dbReference>
<dbReference type="InterPro" id="IPR050515">
    <property type="entry name" value="Beta-lactam/transpept"/>
</dbReference>
<keyword evidence="2" id="KW-0645">Protease</keyword>
<comment type="caution">
    <text evidence="8">The sequence shown here is derived from an EMBL/GenBank/DDBJ whole genome shotgun (WGS) entry which is preliminary data.</text>
</comment>
<reference evidence="8 9" key="1">
    <citation type="submission" date="2023-07" db="EMBL/GenBank/DDBJ databases">
        <title>Genomic Encyclopedia of Type Strains, Phase IV (KMG-IV): sequencing the most valuable type-strain genomes for metagenomic binning, comparative biology and taxonomic classification.</title>
        <authorList>
            <person name="Goeker M."/>
        </authorList>
    </citation>
    <scope>NUCLEOTIDE SEQUENCE [LARGE SCALE GENOMIC DNA]</scope>
    <source>
        <strain evidence="8 9">DSM 19562</strain>
    </source>
</reference>
<accession>A0ABU0HQK0</accession>
<feature type="domain" description="Penicillin-binding protein dimerisation" evidence="7">
    <location>
        <begin position="128"/>
        <end position="242"/>
    </location>
</feature>
<keyword evidence="5" id="KW-0812">Transmembrane</keyword>
<proteinExistence type="predicted"/>
<dbReference type="InterPro" id="IPR012338">
    <property type="entry name" value="Beta-lactam/transpept-like"/>
</dbReference>
<dbReference type="Gene3D" id="3.40.710.10">
    <property type="entry name" value="DD-peptidase/beta-lactamase superfamily"/>
    <property type="match status" value="1"/>
</dbReference>
<evidence type="ECO:0000256" key="1">
    <source>
        <dbReference type="ARBA" id="ARBA00004370"/>
    </source>
</evidence>
<evidence type="ECO:0000256" key="3">
    <source>
        <dbReference type="ARBA" id="ARBA00023136"/>
    </source>
</evidence>
<feature type="transmembrane region" description="Helical" evidence="5">
    <location>
        <begin position="88"/>
        <end position="112"/>
    </location>
</feature>
<organism evidence="8 9">
    <name type="scientific">Methylobacterium persicinum</name>
    <dbReference type="NCBI Taxonomy" id="374426"/>
    <lineage>
        <taxon>Bacteria</taxon>
        <taxon>Pseudomonadati</taxon>
        <taxon>Pseudomonadota</taxon>
        <taxon>Alphaproteobacteria</taxon>
        <taxon>Hyphomicrobiales</taxon>
        <taxon>Methylobacteriaceae</taxon>
        <taxon>Methylobacterium</taxon>
    </lineage>
</organism>
<keyword evidence="8" id="KW-0132">Cell division</keyword>
<name>A0ABU0HQK0_9HYPH</name>
<dbReference type="PANTHER" id="PTHR30627:SF1">
    <property type="entry name" value="PEPTIDOGLYCAN D,D-TRANSPEPTIDASE FTSI"/>
    <property type="match status" value="1"/>
</dbReference>
<evidence type="ECO:0000256" key="2">
    <source>
        <dbReference type="ARBA" id="ARBA00022645"/>
    </source>
</evidence>
<evidence type="ECO:0000259" key="7">
    <source>
        <dbReference type="Pfam" id="PF03717"/>
    </source>
</evidence>
<dbReference type="Proteomes" id="UP001236369">
    <property type="component" value="Unassembled WGS sequence"/>
</dbReference>
<keyword evidence="2" id="KW-0378">Hydrolase</keyword>
<evidence type="ECO:0000313" key="8">
    <source>
        <dbReference type="EMBL" id="MDQ0444604.1"/>
    </source>
</evidence>
<comment type="subcellular location">
    <subcellularLocation>
        <location evidence="1">Membrane</location>
    </subcellularLocation>
</comment>
<sequence length="645" mass="69534">MSDAQDLSERREPVFGTPGDEPADEVRADHAGQSAREPAAEPVSQSDAARLMQAVEEVLAPRDSRAVRTRRLIANMFRLAIERSHTRVALVGLVFLGVFGTISGRLLTMAIFGEPPSQEHRAAATSSTAFRPDIVDRNGEILATDIRTVSVFAEPGNIYDKDEAVELLTAVLPSLNASELRAKLASRKDRKGAGFVWVKRELTPKQQAEVHRLGIPGIGFLPDHKRVYPNGTAAAHILGATNLDGVGIAGMEKYIDSTGLQALNSFGLVAKQADLKPIQLSLDLRAQFAVRDELAKGIEHFKAKAGASMILDVKTGEVIALVSMPDFDPNDPKDALAPDRINRMNVGVYEMGSTFKAMTLAMALESGKYNVNSTFDTRGGVLNWGRQKIHEYHGTNRVITMPEVFTHSSNIGSAKMALGVGVPGHKAFLKKMGLTERLRTELPESAAPIVPSRWSEINTITIAFGHGIAVAPLQAAMAVAAIINGGDLITPTFLKTDSDSVKARSTHVISPQTSEAMRFIMRLNATEGSAKKASVPLYYVGGKTGTAEKVIGGRYNKNRLFTTFMAAAPMNDPKYLFVTIMDEPQGLPESGGYATAAWNSGVVTGKVIERVAPILGLPPQFEAPVRPFPQMVKLNAYHVNQLGGP</sequence>
<evidence type="ECO:0000256" key="4">
    <source>
        <dbReference type="SAM" id="MobiDB-lite"/>
    </source>
</evidence>
<dbReference type="Pfam" id="PF00905">
    <property type="entry name" value="Transpeptidase"/>
    <property type="match status" value="1"/>
</dbReference>
<dbReference type="InterPro" id="IPR036138">
    <property type="entry name" value="PBP_dimer_sf"/>
</dbReference>
<dbReference type="EMBL" id="JAUSVV010000014">
    <property type="protein sequence ID" value="MDQ0444604.1"/>
    <property type="molecule type" value="Genomic_DNA"/>
</dbReference>
<dbReference type="InterPro" id="IPR005311">
    <property type="entry name" value="PBP_dimer"/>
</dbReference>